<accession>A0A8J3F7T0</accession>
<sequence length="64" mass="7029">MTAELLDGLKGRLETVTLIPSSGGRFEVSVDDKRVYSKLETGRFPEDGEVLRLIRAHLGEPDAS</sequence>
<evidence type="ECO:0000313" key="2">
    <source>
        <dbReference type="EMBL" id="GGJ90894.1"/>
    </source>
</evidence>
<dbReference type="EMBL" id="BMOF01000001">
    <property type="protein sequence ID" value="GGJ90894.1"/>
    <property type="molecule type" value="Genomic_DNA"/>
</dbReference>
<keyword evidence="3" id="KW-1185">Reference proteome</keyword>
<dbReference type="InterPro" id="IPR011893">
    <property type="entry name" value="Selenoprotein_Rdx-typ"/>
</dbReference>
<reference evidence="2" key="1">
    <citation type="journal article" date="2014" name="Int. J. Syst. Evol. Microbiol.">
        <title>Complete genome sequence of Corynebacterium casei LMG S-19264T (=DSM 44701T), isolated from a smear-ripened cheese.</title>
        <authorList>
            <consortium name="US DOE Joint Genome Institute (JGI-PGF)"/>
            <person name="Walter F."/>
            <person name="Albersmeier A."/>
            <person name="Kalinowski J."/>
            <person name="Ruckert C."/>
        </authorList>
    </citation>
    <scope>NUCLEOTIDE SEQUENCE</scope>
    <source>
        <strain evidence="2">JCM 14719</strain>
    </source>
</reference>
<comment type="caution">
    <text evidence="2">The sequence shown here is derived from an EMBL/GenBank/DDBJ whole genome shotgun (WGS) entry which is preliminary data.</text>
</comment>
<dbReference type="Gene3D" id="3.40.30.10">
    <property type="entry name" value="Glutaredoxin"/>
    <property type="match status" value="1"/>
</dbReference>
<dbReference type="Pfam" id="PF10262">
    <property type="entry name" value="Rdx"/>
    <property type="match status" value="1"/>
</dbReference>
<evidence type="ECO:0008006" key="4">
    <source>
        <dbReference type="Google" id="ProtNLM"/>
    </source>
</evidence>
<evidence type="ECO:0000256" key="1">
    <source>
        <dbReference type="ARBA" id="ARBA00023284"/>
    </source>
</evidence>
<protein>
    <recommendedName>
        <fullName evidence="4">SelT/SelW/SelH family protein</fullName>
    </recommendedName>
</protein>
<dbReference type="AlphaFoldDB" id="A0A8J3F7T0"/>
<gene>
    <name evidence="2" type="ORF">GCM10007043_00740</name>
</gene>
<organism evidence="2 3">
    <name type="scientific">Calditerricola satsumensis</name>
    <dbReference type="NCBI Taxonomy" id="373054"/>
    <lineage>
        <taxon>Bacteria</taxon>
        <taxon>Bacillati</taxon>
        <taxon>Bacillota</taxon>
        <taxon>Bacilli</taxon>
        <taxon>Bacillales</taxon>
        <taxon>Bacillaceae</taxon>
        <taxon>Calditerricola</taxon>
    </lineage>
</organism>
<dbReference type="Proteomes" id="UP000637720">
    <property type="component" value="Unassembled WGS sequence"/>
</dbReference>
<dbReference type="InterPro" id="IPR036249">
    <property type="entry name" value="Thioredoxin-like_sf"/>
</dbReference>
<evidence type="ECO:0000313" key="3">
    <source>
        <dbReference type="Proteomes" id="UP000637720"/>
    </source>
</evidence>
<proteinExistence type="predicted"/>
<keyword evidence="1" id="KW-0676">Redox-active center</keyword>
<dbReference type="NCBIfam" id="TIGR02174">
    <property type="entry name" value="CXXU_selWTH"/>
    <property type="match status" value="1"/>
</dbReference>
<reference evidence="2" key="2">
    <citation type="submission" date="2020-09" db="EMBL/GenBank/DDBJ databases">
        <authorList>
            <person name="Sun Q."/>
            <person name="Ohkuma M."/>
        </authorList>
    </citation>
    <scope>NUCLEOTIDE SEQUENCE</scope>
    <source>
        <strain evidence="2">JCM 14719</strain>
    </source>
</reference>
<dbReference type="SUPFAM" id="SSF52833">
    <property type="entry name" value="Thioredoxin-like"/>
    <property type="match status" value="1"/>
</dbReference>
<name>A0A8J3F7T0_9BACI</name>